<dbReference type="EMBL" id="BAAASX010000004">
    <property type="protein sequence ID" value="GAA2334354.1"/>
    <property type="molecule type" value="Genomic_DNA"/>
</dbReference>
<proteinExistence type="predicted"/>
<evidence type="ECO:0000313" key="2">
    <source>
        <dbReference type="EMBL" id="GAA2334354.1"/>
    </source>
</evidence>
<keyword evidence="3" id="KW-1185">Reference proteome</keyword>
<reference evidence="3" key="1">
    <citation type="journal article" date="2019" name="Int. J. Syst. Evol. Microbiol.">
        <title>The Global Catalogue of Microorganisms (GCM) 10K type strain sequencing project: providing services to taxonomists for standard genome sequencing and annotation.</title>
        <authorList>
            <consortium name="The Broad Institute Genomics Platform"/>
            <consortium name="The Broad Institute Genome Sequencing Center for Infectious Disease"/>
            <person name="Wu L."/>
            <person name="Ma J."/>
        </authorList>
    </citation>
    <scope>NUCLEOTIDE SEQUENCE [LARGE SCALE GENOMIC DNA]</scope>
    <source>
        <strain evidence="3">JCM 6238</strain>
    </source>
</reference>
<organism evidence="2 3">
    <name type="scientific">Glycomyces rutgersensis</name>
    <dbReference type="NCBI Taxonomy" id="58115"/>
    <lineage>
        <taxon>Bacteria</taxon>
        <taxon>Bacillati</taxon>
        <taxon>Actinomycetota</taxon>
        <taxon>Actinomycetes</taxon>
        <taxon>Glycomycetales</taxon>
        <taxon>Glycomycetaceae</taxon>
        <taxon>Glycomyces</taxon>
    </lineage>
</organism>
<gene>
    <name evidence="2" type="ORF">GCM10010403_27910</name>
</gene>
<feature type="region of interest" description="Disordered" evidence="1">
    <location>
        <begin position="152"/>
        <end position="174"/>
    </location>
</feature>
<sequence length="174" mass="18448">MHAYPGPAGVVSDSGRARPRANTGEAAQPARRPASTVRRDRPLQLRFRLVPLALQPGALSQRHGGLPVCPGFGAASARIALRERSRAHVSHRPDRPLQLRFRLVPLALQPGALSQRHGGLPACPEIGAVRVPDAGRTPHLVGTHRAYRGTVEPSAVPIGGAPIERAPGRPGAHR</sequence>
<protein>
    <submittedName>
        <fullName evidence="2">Uncharacterized protein</fullName>
    </submittedName>
</protein>
<feature type="region of interest" description="Disordered" evidence="1">
    <location>
        <begin position="1"/>
        <end position="40"/>
    </location>
</feature>
<comment type="caution">
    <text evidence="2">The sequence shown here is derived from an EMBL/GenBank/DDBJ whole genome shotgun (WGS) entry which is preliminary data.</text>
</comment>
<evidence type="ECO:0000256" key="1">
    <source>
        <dbReference type="SAM" id="MobiDB-lite"/>
    </source>
</evidence>
<dbReference type="Proteomes" id="UP001501584">
    <property type="component" value="Unassembled WGS sequence"/>
</dbReference>
<evidence type="ECO:0000313" key="3">
    <source>
        <dbReference type="Proteomes" id="UP001501584"/>
    </source>
</evidence>
<name>A0ABP5SLV7_9ACTN</name>
<accession>A0ABP5SLV7</accession>